<name>A0A0E4C7V5_9FIRM</name>
<reference evidence="2 3" key="1">
    <citation type="submission" date="2015-03" db="EMBL/GenBank/DDBJ databases">
        <authorList>
            <person name="Murphy D."/>
        </authorList>
    </citation>
    <scope>NUCLEOTIDE SEQUENCE [LARGE SCALE GENOMIC DNA]</scope>
    <source>
        <strain evidence="2 3">OL-4</strain>
    </source>
</reference>
<keyword evidence="1" id="KW-0812">Transmembrane</keyword>
<feature type="transmembrane region" description="Helical" evidence="1">
    <location>
        <begin position="6"/>
        <end position="26"/>
    </location>
</feature>
<keyword evidence="1" id="KW-0472">Membrane</keyword>
<organism evidence="2 3">
    <name type="scientific">Syntrophomonas zehnderi OL-4</name>
    <dbReference type="NCBI Taxonomy" id="690567"/>
    <lineage>
        <taxon>Bacteria</taxon>
        <taxon>Bacillati</taxon>
        <taxon>Bacillota</taxon>
        <taxon>Clostridia</taxon>
        <taxon>Eubacteriales</taxon>
        <taxon>Syntrophomonadaceae</taxon>
        <taxon>Syntrophomonas</taxon>
    </lineage>
</organism>
<evidence type="ECO:0000313" key="3">
    <source>
        <dbReference type="Proteomes" id="UP000045545"/>
    </source>
</evidence>
<protein>
    <submittedName>
        <fullName evidence="2">Uncharacterized</fullName>
    </submittedName>
</protein>
<evidence type="ECO:0000256" key="1">
    <source>
        <dbReference type="SAM" id="Phobius"/>
    </source>
</evidence>
<dbReference type="OrthoDB" id="1806507at2"/>
<gene>
    <name evidence="2" type="ORF">623</name>
</gene>
<dbReference type="RefSeq" id="WP_046495687.1">
    <property type="nucleotide sequence ID" value="NZ_CGIH01000009.1"/>
</dbReference>
<accession>A0A0E4C7V5</accession>
<proteinExistence type="predicted"/>
<dbReference type="AlphaFoldDB" id="A0A0E4C7V5"/>
<dbReference type="EMBL" id="CGIH01000009">
    <property type="protein sequence ID" value="CFX15281.1"/>
    <property type="molecule type" value="Genomic_DNA"/>
</dbReference>
<keyword evidence="1" id="KW-1133">Transmembrane helix</keyword>
<keyword evidence="3" id="KW-1185">Reference proteome</keyword>
<sequence>MRNERGSVSILCLFLIIVLLILLAYVTDVARLQAIKIHSRHSLNLALRAASAKIDMEAYTDAEDPKLIIAEPEARTAFDQVLRDNLRLDANNQPYTNSAADGTVEICYFQVIQEDDLPYTYSYSNYSETINRVSCTGIIKVPVKLSPFARFTTGLPEYSELYVHSTVGPEVTCIW</sequence>
<evidence type="ECO:0000313" key="2">
    <source>
        <dbReference type="EMBL" id="CFX15281.1"/>
    </source>
</evidence>
<dbReference type="STRING" id="690567.623"/>
<dbReference type="Proteomes" id="UP000045545">
    <property type="component" value="Unassembled WGS sequence"/>
</dbReference>